<dbReference type="Proteomes" id="UP001501598">
    <property type="component" value="Unassembled WGS sequence"/>
</dbReference>
<evidence type="ECO:0000256" key="2">
    <source>
        <dbReference type="ARBA" id="ARBA00023125"/>
    </source>
</evidence>
<dbReference type="SUPFAM" id="SSF46785">
    <property type="entry name" value="Winged helix' DNA-binding domain"/>
    <property type="match status" value="1"/>
</dbReference>
<dbReference type="RefSeq" id="WP_345426794.1">
    <property type="nucleotide sequence ID" value="NZ_BAABGT010000112.1"/>
</dbReference>
<dbReference type="CDD" id="cd07377">
    <property type="entry name" value="WHTH_GntR"/>
    <property type="match status" value="1"/>
</dbReference>
<comment type="caution">
    <text evidence="5">The sequence shown here is derived from an EMBL/GenBank/DDBJ whole genome shotgun (WGS) entry which is preliminary data.</text>
</comment>
<evidence type="ECO:0000313" key="6">
    <source>
        <dbReference type="Proteomes" id="UP001501598"/>
    </source>
</evidence>
<dbReference type="EMBL" id="BAABGT010000112">
    <property type="protein sequence ID" value="GAA4558427.1"/>
    <property type="molecule type" value="Genomic_DNA"/>
</dbReference>
<protein>
    <submittedName>
        <fullName evidence="5">FCD domain-containing protein</fullName>
    </submittedName>
</protein>
<evidence type="ECO:0000256" key="1">
    <source>
        <dbReference type="ARBA" id="ARBA00023015"/>
    </source>
</evidence>
<dbReference type="Gene3D" id="1.20.120.530">
    <property type="entry name" value="GntR ligand-binding domain-like"/>
    <property type="match status" value="1"/>
</dbReference>
<dbReference type="InterPro" id="IPR011711">
    <property type="entry name" value="GntR_C"/>
</dbReference>
<dbReference type="InterPro" id="IPR036390">
    <property type="entry name" value="WH_DNA-bd_sf"/>
</dbReference>
<reference evidence="6" key="1">
    <citation type="journal article" date="2019" name="Int. J. Syst. Evol. Microbiol.">
        <title>The Global Catalogue of Microorganisms (GCM) 10K type strain sequencing project: providing services to taxonomists for standard genome sequencing and annotation.</title>
        <authorList>
            <consortium name="The Broad Institute Genomics Platform"/>
            <consortium name="The Broad Institute Genome Sequencing Center for Infectious Disease"/>
            <person name="Wu L."/>
            <person name="Ma J."/>
        </authorList>
    </citation>
    <scope>NUCLEOTIDE SEQUENCE [LARGE SCALE GENOMIC DNA]</scope>
    <source>
        <strain evidence="6">JCM 17906</strain>
    </source>
</reference>
<dbReference type="PANTHER" id="PTHR43537:SF5">
    <property type="entry name" value="UXU OPERON TRANSCRIPTIONAL REGULATOR"/>
    <property type="match status" value="1"/>
</dbReference>
<evidence type="ECO:0000256" key="3">
    <source>
        <dbReference type="ARBA" id="ARBA00023163"/>
    </source>
</evidence>
<dbReference type="Pfam" id="PF07729">
    <property type="entry name" value="FCD"/>
    <property type="match status" value="1"/>
</dbReference>
<feature type="domain" description="HTH gntR-type" evidence="4">
    <location>
        <begin position="15"/>
        <end position="87"/>
    </location>
</feature>
<dbReference type="InterPro" id="IPR008920">
    <property type="entry name" value="TF_FadR/GntR_C"/>
</dbReference>
<dbReference type="SMART" id="SM00345">
    <property type="entry name" value="HTH_GNTR"/>
    <property type="match status" value="1"/>
</dbReference>
<dbReference type="PANTHER" id="PTHR43537">
    <property type="entry name" value="TRANSCRIPTIONAL REGULATOR, GNTR FAMILY"/>
    <property type="match status" value="1"/>
</dbReference>
<keyword evidence="2" id="KW-0238">DNA-binding</keyword>
<dbReference type="Pfam" id="PF00392">
    <property type="entry name" value="GntR"/>
    <property type="match status" value="1"/>
</dbReference>
<keyword evidence="3" id="KW-0804">Transcription</keyword>
<dbReference type="SMART" id="SM00895">
    <property type="entry name" value="FCD"/>
    <property type="match status" value="1"/>
</dbReference>
<dbReference type="Gene3D" id="1.10.10.10">
    <property type="entry name" value="Winged helix-like DNA-binding domain superfamily/Winged helix DNA-binding domain"/>
    <property type="match status" value="1"/>
</dbReference>
<dbReference type="InterPro" id="IPR000524">
    <property type="entry name" value="Tscrpt_reg_HTH_GntR"/>
</dbReference>
<sequence>MAEPVRAGWQPVQRVPTYELVIERIEEQLLSGALRAGDRLPAERELAATLGASRQAVREALRVLQAQGVVRSQQGTGPDAGTQIVPAPAHALTRLLTIHLAVSSFPSEDVTEARIVLERASVAAAARRRDPADLDRVDGLLTAMDADLTREEFGPLDTAFHVAIAESSGNRLVGELTTALRESIRGALLSGMRAEQDWPALRERLRAEHRAIAEAVGEGRAEEAAAAMEDHIRAFHRRLAAES</sequence>
<accession>A0ABP8S3C7</accession>
<gene>
    <name evidence="5" type="ORF">GCM10023175_64570</name>
</gene>
<keyword evidence="6" id="KW-1185">Reference proteome</keyword>
<organism evidence="5 6">
    <name type="scientific">Pseudonocardia xishanensis</name>
    <dbReference type="NCBI Taxonomy" id="630995"/>
    <lineage>
        <taxon>Bacteria</taxon>
        <taxon>Bacillati</taxon>
        <taxon>Actinomycetota</taxon>
        <taxon>Actinomycetes</taxon>
        <taxon>Pseudonocardiales</taxon>
        <taxon>Pseudonocardiaceae</taxon>
        <taxon>Pseudonocardia</taxon>
    </lineage>
</organism>
<dbReference type="PRINTS" id="PR00035">
    <property type="entry name" value="HTHGNTR"/>
</dbReference>
<proteinExistence type="predicted"/>
<evidence type="ECO:0000313" key="5">
    <source>
        <dbReference type="EMBL" id="GAA4558427.1"/>
    </source>
</evidence>
<dbReference type="SUPFAM" id="SSF48008">
    <property type="entry name" value="GntR ligand-binding domain-like"/>
    <property type="match status" value="1"/>
</dbReference>
<name>A0ABP8S3C7_9PSEU</name>
<dbReference type="PROSITE" id="PS50949">
    <property type="entry name" value="HTH_GNTR"/>
    <property type="match status" value="1"/>
</dbReference>
<keyword evidence="1" id="KW-0805">Transcription regulation</keyword>
<dbReference type="InterPro" id="IPR036388">
    <property type="entry name" value="WH-like_DNA-bd_sf"/>
</dbReference>
<evidence type="ECO:0000259" key="4">
    <source>
        <dbReference type="PROSITE" id="PS50949"/>
    </source>
</evidence>